<evidence type="ECO:0000313" key="5">
    <source>
        <dbReference type="Proteomes" id="UP000030106"/>
    </source>
</evidence>
<dbReference type="HOGENOM" id="CLU_101889_1_1_1"/>
<dbReference type="InterPro" id="IPR049884">
    <property type="entry name" value="Scytalone_dh"/>
</dbReference>
<comment type="caution">
    <text evidence="4">The sequence shown here is derived from an EMBL/GenBank/DDBJ whole genome shotgun (WGS) entry which is preliminary data.</text>
</comment>
<dbReference type="Proteomes" id="UP000030106">
    <property type="component" value="Unassembled WGS sequence"/>
</dbReference>
<dbReference type="Gene3D" id="3.10.450.50">
    <property type="match status" value="1"/>
</dbReference>
<dbReference type="InterPro" id="IPR032710">
    <property type="entry name" value="NTF2-like_dom_sf"/>
</dbReference>
<dbReference type="OrthoDB" id="5281072at2759"/>
<name>A0A0A2V6J2_BEABA</name>
<evidence type="ECO:0000259" key="3">
    <source>
        <dbReference type="Pfam" id="PF02982"/>
    </source>
</evidence>
<dbReference type="Pfam" id="PF02982">
    <property type="entry name" value="Scytalone_dh"/>
    <property type="match status" value="1"/>
</dbReference>
<evidence type="ECO:0000256" key="2">
    <source>
        <dbReference type="ARBA" id="ARBA00023239"/>
    </source>
</evidence>
<dbReference type="STRING" id="1245745.A0A0A2V6J2"/>
<keyword evidence="2" id="KW-0456">Lyase</keyword>
<comment type="similarity">
    <text evidence="1">Belongs to the scytalone dehydratase family.</text>
</comment>
<dbReference type="SUPFAM" id="SSF54427">
    <property type="entry name" value="NTF2-like"/>
    <property type="match status" value="1"/>
</dbReference>
<reference evidence="4 5" key="1">
    <citation type="submission" date="2012-10" db="EMBL/GenBank/DDBJ databases">
        <title>Genome sequencing and analysis of entomopathogenic fungi Beauveria bassiana D1-5.</title>
        <authorList>
            <person name="Li Q."/>
            <person name="Wang L."/>
            <person name="Zhang Z."/>
            <person name="Wang Q."/>
            <person name="Ren J."/>
            <person name="Wang M."/>
            <person name="Xu W."/>
            <person name="Wang J."/>
            <person name="Lu Y."/>
            <person name="Du Q."/>
            <person name="Sun Z."/>
        </authorList>
    </citation>
    <scope>NUCLEOTIDE SEQUENCE [LARGE SCALE GENOMIC DNA]</scope>
    <source>
        <strain evidence="4 5">D1-5</strain>
    </source>
</reference>
<protein>
    <submittedName>
        <fullName evidence="4">Putative scytalone dehydratase</fullName>
    </submittedName>
</protein>
<gene>
    <name evidence="4" type="ORF">BBAD15_g11305</name>
</gene>
<organism evidence="4 5">
    <name type="scientific">Beauveria bassiana D1-5</name>
    <dbReference type="NCBI Taxonomy" id="1245745"/>
    <lineage>
        <taxon>Eukaryota</taxon>
        <taxon>Fungi</taxon>
        <taxon>Dikarya</taxon>
        <taxon>Ascomycota</taxon>
        <taxon>Pezizomycotina</taxon>
        <taxon>Sordariomycetes</taxon>
        <taxon>Hypocreomycetidae</taxon>
        <taxon>Hypocreales</taxon>
        <taxon>Cordycipitaceae</taxon>
        <taxon>Beauveria</taxon>
    </lineage>
</organism>
<accession>A0A0A2V6J2</accession>
<evidence type="ECO:0000313" key="4">
    <source>
        <dbReference type="EMBL" id="KGQ03476.1"/>
    </source>
</evidence>
<sequence length="163" mass="18568">MASDLLQAEPSLRRVTFMWSKAYDTKDWALLASICADEMWICYDKLNMGISSQKMPKEDFIAMLSSSHLLGNPKVSTQHFLGNALFEAVQAKESEIDVVCGEWQIMASHQRVLPDGEMKCWLSQGYLKHFYQRVGAEWKLYGIEPSIVLMNAQGVIEDIFVLQ</sequence>
<evidence type="ECO:0000256" key="1">
    <source>
        <dbReference type="ARBA" id="ARBA00008584"/>
    </source>
</evidence>
<feature type="domain" description="Scytalone dehydratase-like" evidence="3">
    <location>
        <begin position="11"/>
        <end position="149"/>
    </location>
</feature>
<proteinExistence type="inferred from homology"/>
<dbReference type="GO" id="GO:0016829">
    <property type="term" value="F:lyase activity"/>
    <property type="evidence" value="ECO:0007669"/>
    <property type="project" value="UniProtKB-KW"/>
</dbReference>
<dbReference type="EMBL" id="ANFO01001219">
    <property type="protein sequence ID" value="KGQ03476.1"/>
    <property type="molecule type" value="Genomic_DNA"/>
</dbReference>
<dbReference type="AlphaFoldDB" id="A0A0A2V6J2"/>